<dbReference type="Pfam" id="PF05198">
    <property type="entry name" value="IF3_N"/>
    <property type="match status" value="1"/>
</dbReference>
<protein>
    <recommendedName>
        <fullName evidence="1">Translation initiation factor IF-3</fullName>
    </recommendedName>
</protein>
<dbReference type="InterPro" id="IPR019813">
    <property type="entry name" value="Translation_initiation_fac3_CS"/>
</dbReference>
<dbReference type="SUPFAM" id="SSF54364">
    <property type="entry name" value="Translation initiation factor IF3, N-terminal domain"/>
    <property type="match status" value="1"/>
</dbReference>
<sequence>MLKPLRVNNQIRVPQVAVIDDEGNQLGTMDTLDALKLAKDKELDLVEVNPNSQPPMAKIMDYGKYIYQKEKNRI</sequence>
<proteinExistence type="predicted"/>
<dbReference type="GO" id="GO:0005829">
    <property type="term" value="C:cytosol"/>
    <property type="evidence" value="ECO:0007669"/>
    <property type="project" value="TreeGrafter"/>
</dbReference>
<evidence type="ECO:0000259" key="2">
    <source>
        <dbReference type="Pfam" id="PF05198"/>
    </source>
</evidence>
<dbReference type="GO" id="GO:0016020">
    <property type="term" value="C:membrane"/>
    <property type="evidence" value="ECO:0007669"/>
    <property type="project" value="TreeGrafter"/>
</dbReference>
<dbReference type="GO" id="GO:0032790">
    <property type="term" value="P:ribosome disassembly"/>
    <property type="evidence" value="ECO:0007669"/>
    <property type="project" value="TreeGrafter"/>
</dbReference>
<feature type="domain" description="Translation initiation factor 3 N-terminal" evidence="2">
    <location>
        <begin position="7"/>
        <end position="72"/>
    </location>
</feature>
<keyword evidence="3" id="KW-0396">Initiation factor</keyword>
<dbReference type="GO" id="GO:0043022">
    <property type="term" value="F:ribosome binding"/>
    <property type="evidence" value="ECO:0007669"/>
    <property type="project" value="TreeGrafter"/>
</dbReference>
<dbReference type="NCBIfam" id="TIGR00168">
    <property type="entry name" value="infC"/>
    <property type="match status" value="1"/>
</dbReference>
<evidence type="ECO:0000313" key="4">
    <source>
        <dbReference type="Proteomes" id="UP000034072"/>
    </source>
</evidence>
<comment type="caution">
    <text evidence="3">The sequence shown here is derived from an EMBL/GenBank/DDBJ whole genome shotgun (WGS) entry which is preliminary data.</text>
</comment>
<dbReference type="PANTHER" id="PTHR10938">
    <property type="entry name" value="TRANSLATION INITIATION FACTOR IF-3"/>
    <property type="match status" value="1"/>
</dbReference>
<dbReference type="InterPro" id="IPR036787">
    <property type="entry name" value="T_IF-3_N_sf"/>
</dbReference>
<dbReference type="GO" id="GO:0003743">
    <property type="term" value="F:translation initiation factor activity"/>
    <property type="evidence" value="ECO:0007669"/>
    <property type="project" value="UniProtKB-UniRule"/>
</dbReference>
<dbReference type="InterPro" id="IPR019814">
    <property type="entry name" value="Translation_initiation_fac_3_N"/>
</dbReference>
<dbReference type="InterPro" id="IPR001288">
    <property type="entry name" value="Translation_initiation_fac_3"/>
</dbReference>
<evidence type="ECO:0000313" key="3">
    <source>
        <dbReference type="EMBL" id="KKR40943.1"/>
    </source>
</evidence>
<dbReference type="Proteomes" id="UP000034072">
    <property type="component" value="Unassembled WGS sequence"/>
</dbReference>
<dbReference type="AlphaFoldDB" id="A0A0G0QLC5"/>
<dbReference type="Gene3D" id="3.10.20.80">
    <property type="entry name" value="Translation initiation factor 3 (IF-3), N-terminal domain"/>
    <property type="match status" value="1"/>
</dbReference>
<gene>
    <name evidence="3" type="ORF">UT75_C0003G0073</name>
</gene>
<keyword evidence="3" id="KW-0648">Protein biosynthesis</keyword>
<dbReference type="EMBL" id="LBXZ01000003">
    <property type="protein sequence ID" value="KKR40943.1"/>
    <property type="molecule type" value="Genomic_DNA"/>
</dbReference>
<evidence type="ECO:0000256" key="1">
    <source>
        <dbReference type="NCBIfam" id="TIGR00168"/>
    </source>
</evidence>
<dbReference type="PANTHER" id="PTHR10938:SF0">
    <property type="entry name" value="TRANSLATION INITIATION FACTOR IF-3, MITOCHONDRIAL"/>
    <property type="match status" value="1"/>
</dbReference>
<accession>A0A0G0QLC5</accession>
<dbReference type="PROSITE" id="PS00938">
    <property type="entry name" value="IF3"/>
    <property type="match status" value="1"/>
</dbReference>
<organism evidence="3 4">
    <name type="scientific">Candidatus Yanofskybacteria bacterium GW2011_GWE2_40_11</name>
    <dbReference type="NCBI Taxonomy" id="1619033"/>
    <lineage>
        <taxon>Bacteria</taxon>
        <taxon>Candidatus Yanofskyibacteriota</taxon>
    </lineage>
</organism>
<name>A0A0G0QLC5_9BACT</name>
<reference evidence="3 4" key="1">
    <citation type="journal article" date="2015" name="Nature">
        <title>rRNA introns, odd ribosomes, and small enigmatic genomes across a large radiation of phyla.</title>
        <authorList>
            <person name="Brown C.T."/>
            <person name="Hug L.A."/>
            <person name="Thomas B.C."/>
            <person name="Sharon I."/>
            <person name="Castelle C.J."/>
            <person name="Singh A."/>
            <person name="Wilkins M.J."/>
            <person name="Williams K.H."/>
            <person name="Banfield J.F."/>
        </authorList>
    </citation>
    <scope>NUCLEOTIDE SEQUENCE [LARGE SCALE GENOMIC DNA]</scope>
</reference>